<keyword evidence="1" id="KW-0472">Membrane</keyword>
<proteinExistence type="predicted"/>
<dbReference type="Proteomes" id="UP000436088">
    <property type="component" value="Unassembled WGS sequence"/>
</dbReference>
<gene>
    <name evidence="2" type="ORF">F3Y22_tig00111238pilonHSYRG00231</name>
</gene>
<dbReference type="SUPFAM" id="SSF53649">
    <property type="entry name" value="Alkaline phosphatase-like"/>
    <property type="match status" value="1"/>
</dbReference>
<dbReference type="Gene3D" id="3.40.720.10">
    <property type="entry name" value="Alkaline Phosphatase, subunit A"/>
    <property type="match status" value="1"/>
</dbReference>
<keyword evidence="3" id="KW-1185">Reference proteome</keyword>
<sequence>MGFDLGTNSRPPTPNIHRLIENGTEAEMGLIPVFLLLLSLIIIPLLPVFILLIMVFINNHFIDPETGEFFHCASHEPKWWLGESLWETVVNHGLKAATYIWPGSEDVTIIMVGDHGMVGACDKKLIFLEDLAQWIEIPAEWVLSYSPLLAIRPPPGNEPSDVVAKMTKDWNPRALRWSRKGLNEKSAEDHMDMTMQFSPRGAFYWSWSSICEGEEGAIF</sequence>
<keyword evidence="1" id="KW-0812">Transmembrane</keyword>
<dbReference type="GO" id="GO:0005773">
    <property type="term" value="C:vacuole"/>
    <property type="evidence" value="ECO:0007669"/>
    <property type="project" value="TreeGrafter"/>
</dbReference>
<name>A0A6A2YT63_HIBSY</name>
<dbReference type="AlphaFoldDB" id="A0A6A2YT63"/>
<evidence type="ECO:0000256" key="1">
    <source>
        <dbReference type="SAM" id="Phobius"/>
    </source>
</evidence>
<protein>
    <submittedName>
        <fullName evidence="2">Detected protein of confused Function</fullName>
    </submittedName>
</protein>
<evidence type="ECO:0000313" key="3">
    <source>
        <dbReference type="Proteomes" id="UP000436088"/>
    </source>
</evidence>
<evidence type="ECO:0000313" key="2">
    <source>
        <dbReference type="EMBL" id="KAE8682576.1"/>
    </source>
</evidence>
<dbReference type="EMBL" id="VEPZ02001279">
    <property type="protein sequence ID" value="KAE8682576.1"/>
    <property type="molecule type" value="Genomic_DNA"/>
</dbReference>
<dbReference type="InterPro" id="IPR002591">
    <property type="entry name" value="Phosphodiest/P_Trfase"/>
</dbReference>
<organism evidence="2 3">
    <name type="scientific">Hibiscus syriacus</name>
    <name type="common">Rose of Sharon</name>
    <dbReference type="NCBI Taxonomy" id="106335"/>
    <lineage>
        <taxon>Eukaryota</taxon>
        <taxon>Viridiplantae</taxon>
        <taxon>Streptophyta</taxon>
        <taxon>Embryophyta</taxon>
        <taxon>Tracheophyta</taxon>
        <taxon>Spermatophyta</taxon>
        <taxon>Magnoliopsida</taxon>
        <taxon>eudicotyledons</taxon>
        <taxon>Gunneridae</taxon>
        <taxon>Pentapetalae</taxon>
        <taxon>rosids</taxon>
        <taxon>malvids</taxon>
        <taxon>Malvales</taxon>
        <taxon>Malvaceae</taxon>
        <taxon>Malvoideae</taxon>
        <taxon>Hibiscus</taxon>
    </lineage>
</organism>
<comment type="caution">
    <text evidence="2">The sequence shown here is derived from an EMBL/GenBank/DDBJ whole genome shotgun (WGS) entry which is preliminary data.</text>
</comment>
<accession>A0A6A2YT63</accession>
<dbReference type="PANTHER" id="PTHR10151:SF120">
    <property type="entry name" value="BIS(5'-ADENOSYL)-TRIPHOSPHATASE"/>
    <property type="match status" value="1"/>
</dbReference>
<reference evidence="2" key="1">
    <citation type="submission" date="2019-09" db="EMBL/GenBank/DDBJ databases">
        <title>Draft genome information of white flower Hibiscus syriacus.</title>
        <authorList>
            <person name="Kim Y.-M."/>
        </authorList>
    </citation>
    <scope>NUCLEOTIDE SEQUENCE [LARGE SCALE GENOMIC DNA]</scope>
    <source>
        <strain evidence="2">YM2019G1</strain>
    </source>
</reference>
<dbReference type="GO" id="GO:0016787">
    <property type="term" value="F:hydrolase activity"/>
    <property type="evidence" value="ECO:0007669"/>
    <property type="project" value="UniProtKB-ARBA"/>
</dbReference>
<dbReference type="PANTHER" id="PTHR10151">
    <property type="entry name" value="ECTONUCLEOTIDE PYROPHOSPHATASE/PHOSPHODIESTERASE"/>
    <property type="match status" value="1"/>
</dbReference>
<dbReference type="InterPro" id="IPR017850">
    <property type="entry name" value="Alkaline_phosphatase_core_sf"/>
</dbReference>
<keyword evidence="1" id="KW-1133">Transmembrane helix</keyword>
<feature type="transmembrane region" description="Helical" evidence="1">
    <location>
        <begin position="33"/>
        <end position="57"/>
    </location>
</feature>
<dbReference type="Pfam" id="PF01663">
    <property type="entry name" value="Phosphodiest"/>
    <property type="match status" value="1"/>
</dbReference>